<feature type="region of interest" description="Disordered" evidence="1">
    <location>
        <begin position="81"/>
        <end position="110"/>
    </location>
</feature>
<evidence type="ECO:0000256" key="1">
    <source>
        <dbReference type="SAM" id="MobiDB-lite"/>
    </source>
</evidence>
<comment type="caution">
    <text evidence="2">The sequence shown here is derived from an EMBL/GenBank/DDBJ whole genome shotgun (WGS) entry which is preliminary data.</text>
</comment>
<name>A0A4V2YN34_9ACTN</name>
<dbReference type="OrthoDB" id="3500039at2"/>
<dbReference type="Proteomes" id="UP000295302">
    <property type="component" value="Unassembled WGS sequence"/>
</dbReference>
<reference evidence="2 3" key="1">
    <citation type="submission" date="2019-03" db="EMBL/GenBank/DDBJ databases">
        <title>Draft genome sequences of novel Actinobacteria.</title>
        <authorList>
            <person name="Sahin N."/>
            <person name="Ay H."/>
            <person name="Saygin H."/>
        </authorList>
    </citation>
    <scope>NUCLEOTIDE SEQUENCE [LARGE SCALE GENOMIC DNA]</scope>
    <source>
        <strain evidence="2 3">CH32</strain>
    </source>
</reference>
<dbReference type="RefSeq" id="WP_132610565.1">
    <property type="nucleotide sequence ID" value="NZ_SMKQ01000016.1"/>
</dbReference>
<gene>
    <name evidence="2" type="ORF">E1286_08855</name>
</gene>
<keyword evidence="3" id="KW-1185">Reference proteome</keyword>
<accession>A0A4V2YN34</accession>
<protein>
    <submittedName>
        <fullName evidence="2">Uncharacterized protein</fullName>
    </submittedName>
</protein>
<proteinExistence type="predicted"/>
<sequence>MTRYRLPARPPRAEDVLRLSDGRRAMIRHRDALHRYTRFTADLAAVAVWSRGHTASETTAELSDRLPATEEDIRETIAHGIEHGLLSPSGEDGFTALPRRPPRSEPGRLV</sequence>
<dbReference type="EMBL" id="SMKQ01000016">
    <property type="protein sequence ID" value="TDD52617.1"/>
    <property type="molecule type" value="Genomic_DNA"/>
</dbReference>
<organism evidence="2 3">
    <name type="scientific">Nonomuraea terrae</name>
    <dbReference type="NCBI Taxonomy" id="2530383"/>
    <lineage>
        <taxon>Bacteria</taxon>
        <taxon>Bacillati</taxon>
        <taxon>Actinomycetota</taxon>
        <taxon>Actinomycetes</taxon>
        <taxon>Streptosporangiales</taxon>
        <taxon>Streptosporangiaceae</taxon>
        <taxon>Nonomuraea</taxon>
    </lineage>
</organism>
<dbReference type="AlphaFoldDB" id="A0A4V2YN34"/>
<evidence type="ECO:0000313" key="2">
    <source>
        <dbReference type="EMBL" id="TDD52617.1"/>
    </source>
</evidence>
<evidence type="ECO:0000313" key="3">
    <source>
        <dbReference type="Proteomes" id="UP000295302"/>
    </source>
</evidence>